<proteinExistence type="predicted"/>
<dbReference type="Proteomes" id="UP000593915">
    <property type="component" value="Chromosome"/>
</dbReference>
<evidence type="ECO:0000313" key="1">
    <source>
        <dbReference type="EMBL" id="QOW61917.1"/>
    </source>
</evidence>
<dbReference type="RefSeq" id="WP_194077423.1">
    <property type="nucleotide sequence ID" value="NZ_CP061839.1"/>
</dbReference>
<accession>A0A7S6WRJ3</accession>
<dbReference type="EMBL" id="CP061839">
    <property type="protein sequence ID" value="QOW61917.1"/>
    <property type="molecule type" value="Genomic_DNA"/>
</dbReference>
<sequence length="164" mass="19249">MKNRIISIFCVLIFCHILFCEDQSDLIEYDINALDIGLDISNIKFKEDKYRRIVIDSTFSFPYFRILSDNVVYDICYDWNMKVRYIAVESGDFVTPEGIYLNMLYGDFVKIIGKVKLKKERLVGYYVKLSSGWYISFWVGNTGIDYPPQKTDTVYAIFKKDSVN</sequence>
<gene>
    <name evidence="1" type="ORF">IFE08_06105</name>
</gene>
<reference evidence="1 2" key="1">
    <citation type="submission" date="2020-09" db="EMBL/GenBank/DDBJ databases">
        <title>Characterization of Treponema spp. from bovine digital dermatitis in Korea.</title>
        <authorList>
            <person name="Espiritu H.M."/>
            <person name="Cho Y.I."/>
            <person name="Mamuad L."/>
        </authorList>
    </citation>
    <scope>NUCLEOTIDE SEQUENCE [LARGE SCALE GENOMIC DNA]</scope>
    <source>
        <strain evidence="1 2">KS1</strain>
    </source>
</reference>
<protein>
    <submittedName>
        <fullName evidence="1">Uncharacterized protein</fullName>
    </submittedName>
</protein>
<evidence type="ECO:0000313" key="2">
    <source>
        <dbReference type="Proteomes" id="UP000593915"/>
    </source>
</evidence>
<name>A0A7S6WRJ3_9SPIR</name>
<organism evidence="1 2">
    <name type="scientific">Treponema pedis</name>
    <dbReference type="NCBI Taxonomy" id="409322"/>
    <lineage>
        <taxon>Bacteria</taxon>
        <taxon>Pseudomonadati</taxon>
        <taxon>Spirochaetota</taxon>
        <taxon>Spirochaetia</taxon>
        <taxon>Spirochaetales</taxon>
        <taxon>Treponemataceae</taxon>
        <taxon>Treponema</taxon>
    </lineage>
</organism>
<dbReference type="AlphaFoldDB" id="A0A7S6WRJ3"/>